<dbReference type="PANTHER" id="PTHR10836:SF111">
    <property type="entry name" value="GLYCERALDEHYDE-3-PHOSPHATE DEHYDROGENASE"/>
    <property type="match status" value="1"/>
</dbReference>
<feature type="domain" description="Glyceraldehyde 3-phosphate dehydrogenase NAD(P) binding" evidence="9">
    <location>
        <begin position="3"/>
        <end position="63"/>
    </location>
</feature>
<dbReference type="GO" id="GO:0004365">
    <property type="term" value="F:glyceraldehyde-3-phosphate dehydrogenase (NAD+) (phosphorylating) activity"/>
    <property type="evidence" value="ECO:0007669"/>
    <property type="project" value="UniProtKB-EC"/>
</dbReference>
<reference evidence="11" key="1">
    <citation type="journal article" date="2011" name="Nat. Biotechnol.">
        <title>The genomic sequence of the Chinese hamster ovary (CHO)-K1 cell line.</title>
        <authorList>
            <person name="Xu X."/>
            <person name="Nagarajan H."/>
            <person name="Lewis N.E."/>
            <person name="Pan S."/>
            <person name="Cai Z."/>
            <person name="Liu X."/>
            <person name="Chen W."/>
            <person name="Xie M."/>
            <person name="Wang W."/>
            <person name="Hammond S."/>
            <person name="Andersen M.R."/>
            <person name="Neff N."/>
            <person name="Passarelli B."/>
            <person name="Koh W."/>
            <person name="Fan H.C."/>
            <person name="Wang J."/>
            <person name="Gui Y."/>
            <person name="Lee K.H."/>
            <person name="Betenbaugh M.J."/>
            <person name="Quake S.R."/>
            <person name="Famili I."/>
            <person name="Palsson B.O."/>
            <person name="Wang J."/>
        </authorList>
    </citation>
    <scope>NUCLEOTIDE SEQUENCE [LARGE SCALE GENOMIC DNA]</scope>
    <source>
        <strain evidence="11">CHO K1 cell line</strain>
    </source>
</reference>
<dbReference type="Gene3D" id="3.30.360.10">
    <property type="entry name" value="Dihydrodipicolinate Reductase, domain 2"/>
    <property type="match status" value="1"/>
</dbReference>
<organism evidence="10 11">
    <name type="scientific">Cricetulus griseus</name>
    <name type="common">Chinese hamster</name>
    <name type="synonym">Cricetulus barabensis griseus</name>
    <dbReference type="NCBI Taxonomy" id="10029"/>
    <lineage>
        <taxon>Eukaryota</taxon>
        <taxon>Metazoa</taxon>
        <taxon>Chordata</taxon>
        <taxon>Craniata</taxon>
        <taxon>Vertebrata</taxon>
        <taxon>Euteleostomi</taxon>
        <taxon>Mammalia</taxon>
        <taxon>Eutheria</taxon>
        <taxon>Euarchontoglires</taxon>
        <taxon>Glires</taxon>
        <taxon>Rodentia</taxon>
        <taxon>Myomorpha</taxon>
        <taxon>Muroidea</taxon>
        <taxon>Cricetidae</taxon>
        <taxon>Cricetinae</taxon>
        <taxon>Cricetulus</taxon>
    </lineage>
</organism>
<dbReference type="AlphaFoldDB" id="G3HG12"/>
<evidence type="ECO:0000259" key="9">
    <source>
        <dbReference type="Pfam" id="PF00044"/>
    </source>
</evidence>
<protein>
    <recommendedName>
        <fullName evidence="3">glyceraldehyde-3-phosphate dehydrogenase (phosphorylating)</fullName>
        <ecNumber evidence="3">1.2.1.12</ecNumber>
    </recommendedName>
</protein>
<evidence type="ECO:0000313" key="11">
    <source>
        <dbReference type="Proteomes" id="UP000001075"/>
    </source>
</evidence>
<evidence type="ECO:0000313" key="10">
    <source>
        <dbReference type="EMBL" id="EGW00503.1"/>
    </source>
</evidence>
<dbReference type="GO" id="GO:0006096">
    <property type="term" value="P:glycolytic process"/>
    <property type="evidence" value="ECO:0007669"/>
    <property type="project" value="UniProtKB-KW"/>
</dbReference>
<dbReference type="Gene3D" id="3.40.50.720">
    <property type="entry name" value="NAD(P)-binding Rossmann-like Domain"/>
    <property type="match status" value="2"/>
</dbReference>
<gene>
    <name evidence="10" type="ORF">I79_009531</name>
</gene>
<comment type="pathway">
    <text evidence="1">Carbohydrate degradation; glycolysis; pyruvate from D-glyceraldehyde 3-phosphate: step 1/5.</text>
</comment>
<dbReference type="GO" id="GO:0051287">
    <property type="term" value="F:NAD binding"/>
    <property type="evidence" value="ECO:0007669"/>
    <property type="project" value="InterPro"/>
</dbReference>
<evidence type="ECO:0000256" key="3">
    <source>
        <dbReference type="ARBA" id="ARBA00013119"/>
    </source>
</evidence>
<evidence type="ECO:0000256" key="2">
    <source>
        <dbReference type="ARBA" id="ARBA00007406"/>
    </source>
</evidence>
<dbReference type="Pfam" id="PF00044">
    <property type="entry name" value="Gp_dh_N"/>
    <property type="match status" value="1"/>
</dbReference>
<sequence length="130" mass="14773">MICLFQSDATYNKFLGTVMTMNEKPIISGKVISILKEQDSINNKWADSGAKYVVWHTGFFTTKEKAVASRNYNSDSYSSIFDGGAGIALKDYVVMLIYWYDKECDYSNRMVDFTVQMASMEQNALNNLPQ</sequence>
<dbReference type="SUPFAM" id="SSF55347">
    <property type="entry name" value="Glyceraldehyde-3-phosphate dehydrogenase-like, C-terminal domain"/>
    <property type="match status" value="1"/>
</dbReference>
<comment type="similarity">
    <text evidence="2">Belongs to the glyceraldehyde-3-phosphate dehydrogenase family.</text>
</comment>
<evidence type="ECO:0000256" key="5">
    <source>
        <dbReference type="ARBA" id="ARBA00023002"/>
    </source>
</evidence>
<evidence type="ECO:0000256" key="8">
    <source>
        <dbReference type="ARBA" id="ARBA00047698"/>
    </source>
</evidence>
<keyword evidence="4" id="KW-0963">Cytoplasm</keyword>
<keyword evidence="6" id="KW-0520">NAD</keyword>
<name>G3HG12_CRIGR</name>
<dbReference type="PANTHER" id="PTHR10836">
    <property type="entry name" value="GLYCERALDEHYDE 3-PHOSPHATE DEHYDROGENASE"/>
    <property type="match status" value="1"/>
</dbReference>
<keyword evidence="5" id="KW-0560">Oxidoreductase</keyword>
<dbReference type="EC" id="1.2.1.12" evidence="3"/>
<dbReference type="InParanoid" id="G3HG12"/>
<dbReference type="GO" id="GO:0005829">
    <property type="term" value="C:cytosol"/>
    <property type="evidence" value="ECO:0007669"/>
    <property type="project" value="TreeGrafter"/>
</dbReference>
<dbReference type="Proteomes" id="UP000001075">
    <property type="component" value="Unassembled WGS sequence"/>
</dbReference>
<evidence type="ECO:0000256" key="7">
    <source>
        <dbReference type="ARBA" id="ARBA00023152"/>
    </source>
</evidence>
<keyword evidence="7" id="KW-0324">Glycolysis</keyword>
<dbReference type="InterPro" id="IPR020831">
    <property type="entry name" value="GlycerAld/Erythrose_P_DH"/>
</dbReference>
<dbReference type="InterPro" id="IPR036291">
    <property type="entry name" value="NAD(P)-bd_dom_sf"/>
</dbReference>
<evidence type="ECO:0000256" key="6">
    <source>
        <dbReference type="ARBA" id="ARBA00023027"/>
    </source>
</evidence>
<evidence type="ECO:0000256" key="1">
    <source>
        <dbReference type="ARBA" id="ARBA00004869"/>
    </source>
</evidence>
<dbReference type="InterPro" id="IPR020828">
    <property type="entry name" value="GlycerAld_3-P_DH_NAD(P)-bd"/>
</dbReference>
<dbReference type="SUPFAM" id="SSF51735">
    <property type="entry name" value="NAD(P)-binding Rossmann-fold domains"/>
    <property type="match status" value="1"/>
</dbReference>
<accession>G3HG12</accession>
<dbReference type="EMBL" id="JH000341">
    <property type="protein sequence ID" value="EGW00503.1"/>
    <property type="molecule type" value="Genomic_DNA"/>
</dbReference>
<evidence type="ECO:0000256" key="4">
    <source>
        <dbReference type="ARBA" id="ARBA00022490"/>
    </source>
</evidence>
<proteinExistence type="inferred from homology"/>
<dbReference type="STRING" id="10029.G3HG12"/>
<comment type="catalytic activity">
    <reaction evidence="8">
        <text>D-glyceraldehyde 3-phosphate + phosphate + NAD(+) = (2R)-3-phospho-glyceroyl phosphate + NADH + H(+)</text>
        <dbReference type="Rhea" id="RHEA:10300"/>
        <dbReference type="ChEBI" id="CHEBI:15378"/>
        <dbReference type="ChEBI" id="CHEBI:43474"/>
        <dbReference type="ChEBI" id="CHEBI:57540"/>
        <dbReference type="ChEBI" id="CHEBI:57604"/>
        <dbReference type="ChEBI" id="CHEBI:57945"/>
        <dbReference type="ChEBI" id="CHEBI:59776"/>
        <dbReference type="EC" id="1.2.1.12"/>
    </reaction>
</comment>